<dbReference type="EMBL" id="JAINUF010000001">
    <property type="protein sequence ID" value="KAJ8379872.1"/>
    <property type="molecule type" value="Genomic_DNA"/>
</dbReference>
<name>A0A9Q1JCW7_SYNKA</name>
<proteinExistence type="predicted"/>
<accession>A0A9Q1JCW7</accession>
<protein>
    <submittedName>
        <fullName evidence="2">Uncharacterized protein</fullName>
    </submittedName>
</protein>
<gene>
    <name evidence="2" type="ORF">SKAU_G00006500</name>
</gene>
<keyword evidence="3" id="KW-1185">Reference proteome</keyword>
<comment type="caution">
    <text evidence="2">The sequence shown here is derived from an EMBL/GenBank/DDBJ whole genome shotgun (WGS) entry which is preliminary data.</text>
</comment>
<evidence type="ECO:0000313" key="2">
    <source>
        <dbReference type="EMBL" id="KAJ8379872.1"/>
    </source>
</evidence>
<dbReference type="AlphaFoldDB" id="A0A9Q1JCW7"/>
<dbReference type="Proteomes" id="UP001152622">
    <property type="component" value="Chromosome 1"/>
</dbReference>
<feature type="region of interest" description="Disordered" evidence="1">
    <location>
        <begin position="120"/>
        <end position="139"/>
    </location>
</feature>
<feature type="region of interest" description="Disordered" evidence="1">
    <location>
        <begin position="31"/>
        <end position="56"/>
    </location>
</feature>
<reference evidence="2" key="1">
    <citation type="journal article" date="2023" name="Science">
        <title>Genome structures resolve the early diversification of teleost fishes.</title>
        <authorList>
            <person name="Parey E."/>
            <person name="Louis A."/>
            <person name="Montfort J."/>
            <person name="Bouchez O."/>
            <person name="Roques C."/>
            <person name="Iampietro C."/>
            <person name="Lluch J."/>
            <person name="Castinel A."/>
            <person name="Donnadieu C."/>
            <person name="Desvignes T."/>
            <person name="Floi Bucao C."/>
            <person name="Jouanno E."/>
            <person name="Wen M."/>
            <person name="Mejri S."/>
            <person name="Dirks R."/>
            <person name="Jansen H."/>
            <person name="Henkel C."/>
            <person name="Chen W.J."/>
            <person name="Zahm M."/>
            <person name="Cabau C."/>
            <person name="Klopp C."/>
            <person name="Thompson A.W."/>
            <person name="Robinson-Rechavi M."/>
            <person name="Braasch I."/>
            <person name="Lecointre G."/>
            <person name="Bobe J."/>
            <person name="Postlethwait J.H."/>
            <person name="Berthelot C."/>
            <person name="Roest Crollius H."/>
            <person name="Guiguen Y."/>
        </authorList>
    </citation>
    <scope>NUCLEOTIDE SEQUENCE</scope>
    <source>
        <strain evidence="2">WJC10195</strain>
    </source>
</reference>
<organism evidence="2 3">
    <name type="scientific">Synaphobranchus kaupii</name>
    <name type="common">Kaup's arrowtooth eel</name>
    <dbReference type="NCBI Taxonomy" id="118154"/>
    <lineage>
        <taxon>Eukaryota</taxon>
        <taxon>Metazoa</taxon>
        <taxon>Chordata</taxon>
        <taxon>Craniata</taxon>
        <taxon>Vertebrata</taxon>
        <taxon>Euteleostomi</taxon>
        <taxon>Actinopterygii</taxon>
        <taxon>Neopterygii</taxon>
        <taxon>Teleostei</taxon>
        <taxon>Anguilliformes</taxon>
        <taxon>Synaphobranchidae</taxon>
        <taxon>Synaphobranchus</taxon>
    </lineage>
</organism>
<evidence type="ECO:0000256" key="1">
    <source>
        <dbReference type="SAM" id="MobiDB-lite"/>
    </source>
</evidence>
<sequence length="159" mass="16673">MDAVFQMEAKLLSGTKSQILSDAASRISCGPEAHAGSSTFQTPPREMSDGPLSLQTPPVSAVAAHTLLSLQIPTCWPKASISSTSHPGTPADPAQNCPACLGTVPQCRFCRNSVNSCLSSAGSQTSQENPGKLSPQKQELLRSSLSEHAPFHCVIPDCQ</sequence>
<evidence type="ECO:0000313" key="3">
    <source>
        <dbReference type="Proteomes" id="UP001152622"/>
    </source>
</evidence>